<feature type="domain" description="USP" evidence="16">
    <location>
        <begin position="309"/>
        <end position="762"/>
    </location>
</feature>
<dbReference type="AlphaFoldDB" id="A0A1G4KH84"/>
<keyword evidence="10 12" id="KW-0862">Zinc</keyword>
<evidence type="ECO:0000256" key="8">
    <source>
        <dbReference type="ARBA" id="ARBA00022801"/>
    </source>
</evidence>
<dbReference type="EMBL" id="LT598480">
    <property type="protein sequence ID" value="SCV03848.1"/>
    <property type="molecule type" value="Genomic_DNA"/>
</dbReference>
<dbReference type="InterPro" id="IPR009060">
    <property type="entry name" value="UBA-like_sf"/>
</dbReference>
<gene>
    <name evidence="18" type="ORF">LAME_0H13718G</name>
</gene>
<dbReference type="InterPro" id="IPR001394">
    <property type="entry name" value="Peptidase_C19_UCH"/>
</dbReference>
<sequence length="762" mass="85922">MSVIDDFINLQIPSVIFKDDCGYCYETMYNDDFTTSHCLNVCLHCFQSFCPEHTTLHRRVTGAGSNGCHDFYLKLSKVKKADVGEPTEKKLKLEINEKSEDEVYDSYWSLIKGTSSIADNQTQGLDPKVTNKVKNILQARSSNFQQMANSWQLEVKACEHVKSFTVSAGAAQDVGKNCADCDLGNNLWLCLHCGHLGCGRQQVGIEGHSHALAHFQQHPDHPLAVKLGSLSQSSADVYCYACDDEVHFDDSKVWVQALAHWNIDIGDRVAQEKTLMELQLEQNMNWDFQMVDSQGHDLQHLPSSAEFGCGLLNLGNSCYMNSVLQVLVNGGVFTWSLKELGDFPADVVYVSSNLKCQLLKLRNAMTVEPAKYSQGVKPTTFKRCIGGRHEEFSSGRQQDALEFFSYFTNLLDKRVFNETSSNPNDLFRFNVQDRLECTKCHSVKYSSQSYDYLQVPLSENDEPQELSERISSYFAGEDVSFKCPYCKEMVTAVKSSGFQSFPKTLVVSPTRIKLVNWMPVKNSQEVLLPGIETADTSTLQLGAFKSHGFDSEKERLLPENETNEFKPNVQCVADLLEMGFTENAATKALFYTNNSGMEDAMNWLFSHVEDPDLNEPAVLPTNTYEAEMYNPQELEDMVSMGLDPQLCRKALILNQGNVTASVEWVFNNLDDDGLIVKETPVKKEDQMYGFSDESLANYSLKAVICHKGSSVQSGHYVAFIKKQVGEQTKWVLYNDEKMVVAEDPMNIQELKKNGYIYFFNRC</sequence>
<dbReference type="GO" id="GO:0005829">
    <property type="term" value="C:cytosol"/>
    <property type="evidence" value="ECO:0007669"/>
    <property type="project" value="TreeGrafter"/>
</dbReference>
<evidence type="ECO:0000256" key="2">
    <source>
        <dbReference type="ARBA" id="ARBA00009085"/>
    </source>
</evidence>
<evidence type="ECO:0000256" key="5">
    <source>
        <dbReference type="ARBA" id="ARBA00022737"/>
    </source>
</evidence>
<keyword evidence="4 12" id="KW-0479">Metal-binding</keyword>
<feature type="active site" description="Nucleophile" evidence="11">
    <location>
        <position position="318"/>
    </location>
</feature>
<keyword evidence="5" id="KW-0677">Repeat</keyword>
<evidence type="ECO:0000256" key="1">
    <source>
        <dbReference type="ARBA" id="ARBA00000707"/>
    </source>
</evidence>
<evidence type="ECO:0000259" key="17">
    <source>
        <dbReference type="PROSITE" id="PS50271"/>
    </source>
</evidence>
<comment type="similarity">
    <text evidence="2 14">Belongs to the peptidase C19 family.</text>
</comment>
<dbReference type="GO" id="GO:0004843">
    <property type="term" value="F:cysteine-type deubiquitinase activity"/>
    <property type="evidence" value="ECO:0007669"/>
    <property type="project" value="UniProtKB-UniRule"/>
</dbReference>
<dbReference type="PROSITE" id="PS50235">
    <property type="entry name" value="USP_3"/>
    <property type="match status" value="1"/>
</dbReference>
<keyword evidence="19" id="KW-1185">Reference proteome</keyword>
<evidence type="ECO:0000256" key="4">
    <source>
        <dbReference type="ARBA" id="ARBA00022723"/>
    </source>
</evidence>
<evidence type="ECO:0000256" key="6">
    <source>
        <dbReference type="ARBA" id="ARBA00022771"/>
    </source>
</evidence>
<dbReference type="PANTHER" id="PTHR24006:SF664">
    <property type="entry name" value="UBIQUITIN CARBOXYL-TERMINAL HYDROLASE"/>
    <property type="match status" value="1"/>
</dbReference>
<dbReference type="Proteomes" id="UP000191144">
    <property type="component" value="Chromosome H"/>
</dbReference>
<dbReference type="InterPro" id="IPR038765">
    <property type="entry name" value="Papain-like_cys_pep_sf"/>
</dbReference>
<dbReference type="PROSITE" id="PS50030">
    <property type="entry name" value="UBA"/>
    <property type="match status" value="2"/>
</dbReference>
<dbReference type="SMART" id="SM00165">
    <property type="entry name" value="UBA"/>
    <property type="match status" value="2"/>
</dbReference>
<keyword evidence="3 14" id="KW-0645">Protease</keyword>
<dbReference type="InterPro" id="IPR033864">
    <property type="entry name" value="UBA2_scUBP14-like"/>
</dbReference>
<dbReference type="InterPro" id="IPR050164">
    <property type="entry name" value="Peptidase_C19"/>
</dbReference>
<evidence type="ECO:0000256" key="12">
    <source>
        <dbReference type="PIRSR" id="PIRSR016308-3"/>
    </source>
</evidence>
<evidence type="ECO:0000259" key="15">
    <source>
        <dbReference type="PROSITE" id="PS50030"/>
    </source>
</evidence>
<feature type="domain" description="UBP-type" evidence="17">
    <location>
        <begin position="156"/>
        <end position="265"/>
    </location>
</feature>
<dbReference type="EC" id="3.4.19.12" evidence="14"/>
<feature type="domain" description="UBA" evidence="15">
    <location>
        <begin position="628"/>
        <end position="668"/>
    </location>
</feature>
<dbReference type="PIRSF" id="PIRSF016308">
    <property type="entry name" value="UBP"/>
    <property type="match status" value="1"/>
</dbReference>
<dbReference type="InterPro" id="IPR028889">
    <property type="entry name" value="USP"/>
</dbReference>
<dbReference type="Gene3D" id="3.90.70.10">
    <property type="entry name" value="Cysteine proteinases"/>
    <property type="match status" value="1"/>
</dbReference>
<dbReference type="Pfam" id="PF00443">
    <property type="entry name" value="UCH"/>
    <property type="match status" value="1"/>
</dbReference>
<feature type="binding site" evidence="12">
    <location>
        <position position="210"/>
    </location>
    <ligand>
        <name>Zn(2+)</name>
        <dbReference type="ChEBI" id="CHEBI:29105"/>
    </ligand>
</feature>
<dbReference type="CDD" id="cd02658">
    <property type="entry name" value="Peptidase_C19B"/>
    <property type="match status" value="1"/>
</dbReference>
<protein>
    <recommendedName>
        <fullName evidence="14">Ubiquitin carboxyl-terminal hydrolase</fullName>
        <ecNumber evidence="14">3.4.19.12</ecNumber>
    </recommendedName>
</protein>
<dbReference type="GO" id="GO:0016579">
    <property type="term" value="P:protein deubiquitination"/>
    <property type="evidence" value="ECO:0007669"/>
    <property type="project" value="InterPro"/>
</dbReference>
<dbReference type="GO" id="GO:0005634">
    <property type="term" value="C:nucleus"/>
    <property type="evidence" value="ECO:0007669"/>
    <property type="project" value="TreeGrafter"/>
</dbReference>
<dbReference type="OrthoDB" id="361536at2759"/>
<dbReference type="GO" id="GO:0006508">
    <property type="term" value="P:proteolysis"/>
    <property type="evidence" value="ECO:0007669"/>
    <property type="project" value="UniProtKB-KW"/>
</dbReference>
<feature type="binding site" evidence="12">
    <location>
        <position position="198"/>
    </location>
    <ligand>
        <name>Zn(2+)</name>
        <dbReference type="ChEBI" id="CHEBI:29105"/>
    </ligand>
</feature>
<evidence type="ECO:0000313" key="18">
    <source>
        <dbReference type="EMBL" id="SCV03848.1"/>
    </source>
</evidence>
<dbReference type="InterPro" id="IPR015940">
    <property type="entry name" value="UBA"/>
</dbReference>
<evidence type="ECO:0000259" key="16">
    <source>
        <dbReference type="PROSITE" id="PS50235"/>
    </source>
</evidence>
<dbReference type="Gene3D" id="3.30.40.10">
    <property type="entry name" value="Zinc/RING finger domain, C3HC4 (zinc finger)"/>
    <property type="match status" value="2"/>
</dbReference>
<feature type="domain" description="UBA" evidence="15">
    <location>
        <begin position="558"/>
        <end position="607"/>
    </location>
</feature>
<comment type="catalytic activity">
    <reaction evidence="1 14">
        <text>Thiol-dependent hydrolysis of ester, thioester, amide, peptide and isopeptide bonds formed by the C-terminal Gly of ubiquitin (a 76-residue protein attached to proteins as an intracellular targeting signal).</text>
        <dbReference type="EC" id="3.4.19.12"/>
    </reaction>
</comment>
<dbReference type="SMART" id="SM00290">
    <property type="entry name" value="ZnF_UBP"/>
    <property type="match status" value="1"/>
</dbReference>
<dbReference type="InterPro" id="IPR013083">
    <property type="entry name" value="Znf_RING/FYVE/PHD"/>
</dbReference>
<dbReference type="SUPFAM" id="SSF57850">
    <property type="entry name" value="RING/U-box"/>
    <property type="match status" value="1"/>
</dbReference>
<evidence type="ECO:0000256" key="13">
    <source>
        <dbReference type="PROSITE-ProRule" id="PRU00502"/>
    </source>
</evidence>
<evidence type="ECO:0000256" key="11">
    <source>
        <dbReference type="PIRSR" id="PIRSR016308-1"/>
    </source>
</evidence>
<dbReference type="Pfam" id="PF02148">
    <property type="entry name" value="zf-UBP"/>
    <property type="match status" value="1"/>
</dbReference>
<evidence type="ECO:0000313" key="19">
    <source>
        <dbReference type="Proteomes" id="UP000191144"/>
    </source>
</evidence>
<dbReference type="PANTHER" id="PTHR24006">
    <property type="entry name" value="UBIQUITIN CARBOXYL-TERMINAL HYDROLASE"/>
    <property type="match status" value="1"/>
</dbReference>
<evidence type="ECO:0000256" key="3">
    <source>
        <dbReference type="ARBA" id="ARBA00022670"/>
    </source>
</evidence>
<dbReference type="InterPro" id="IPR016652">
    <property type="entry name" value="Ubiquitinyl_hydrolase"/>
</dbReference>
<dbReference type="PROSITE" id="PS00973">
    <property type="entry name" value="USP_2"/>
    <property type="match status" value="1"/>
</dbReference>
<keyword evidence="9 14" id="KW-0788">Thiol protease</keyword>
<feature type="binding site" evidence="12">
    <location>
        <position position="178"/>
    </location>
    <ligand>
        <name>Zn(2+)</name>
        <dbReference type="ChEBI" id="CHEBI:29105"/>
    </ligand>
</feature>
<dbReference type="GO" id="GO:0008270">
    <property type="term" value="F:zinc ion binding"/>
    <property type="evidence" value="ECO:0007669"/>
    <property type="project" value="UniProtKB-KW"/>
</dbReference>
<proteinExistence type="inferred from homology"/>
<dbReference type="PROSITE" id="PS00972">
    <property type="entry name" value="USP_1"/>
    <property type="match status" value="1"/>
</dbReference>
<name>A0A1G4KH84_9SACH</name>
<dbReference type="InterPro" id="IPR041432">
    <property type="entry name" value="UBP13_Znf-UBP_var"/>
</dbReference>
<accession>A0A1G4KH84</accession>
<keyword evidence="7 14" id="KW-0833">Ubl conjugation pathway</keyword>
<keyword evidence="8 14" id="KW-0378">Hydrolase</keyword>
<feature type="binding site" evidence="12">
    <location>
        <position position="181"/>
    </location>
    <ligand>
        <name>Zn(2+)</name>
        <dbReference type="ChEBI" id="CHEBI:29105"/>
    </ligand>
</feature>
<dbReference type="FunFam" id="1.10.8.10:FF:000086">
    <property type="entry name" value="Ubiquitin carboxyl-terminal hydrolase"/>
    <property type="match status" value="1"/>
</dbReference>
<evidence type="ECO:0000256" key="14">
    <source>
        <dbReference type="RuleBase" id="RU366025"/>
    </source>
</evidence>
<dbReference type="Pfam" id="PF00627">
    <property type="entry name" value="UBA"/>
    <property type="match status" value="1"/>
</dbReference>
<dbReference type="PROSITE" id="PS50271">
    <property type="entry name" value="ZF_UBP"/>
    <property type="match status" value="1"/>
</dbReference>
<evidence type="ECO:0000256" key="9">
    <source>
        <dbReference type="ARBA" id="ARBA00022807"/>
    </source>
</evidence>
<organism evidence="18 19">
    <name type="scientific">Lachancea meyersii CBS 8951</name>
    <dbReference type="NCBI Taxonomy" id="1266667"/>
    <lineage>
        <taxon>Eukaryota</taxon>
        <taxon>Fungi</taxon>
        <taxon>Dikarya</taxon>
        <taxon>Ascomycota</taxon>
        <taxon>Saccharomycotina</taxon>
        <taxon>Saccharomycetes</taxon>
        <taxon>Saccharomycetales</taxon>
        <taxon>Saccharomycetaceae</taxon>
        <taxon>Lachancea</taxon>
    </lineage>
</organism>
<keyword evidence="6 13" id="KW-0863">Zinc-finger</keyword>
<dbReference type="CDD" id="cd14298">
    <property type="entry name" value="UBA2_scUBP14_like"/>
    <property type="match status" value="1"/>
</dbReference>
<dbReference type="Pfam" id="PF17807">
    <property type="entry name" value="zf-UBP_var"/>
    <property type="match status" value="1"/>
</dbReference>
<dbReference type="Gene3D" id="1.10.8.10">
    <property type="entry name" value="DNA helicase RuvA subunit, C-terminal domain"/>
    <property type="match status" value="2"/>
</dbReference>
<dbReference type="SUPFAM" id="SSF54001">
    <property type="entry name" value="Cysteine proteinases"/>
    <property type="match status" value="1"/>
</dbReference>
<dbReference type="SUPFAM" id="SSF46934">
    <property type="entry name" value="UBA-like"/>
    <property type="match status" value="1"/>
</dbReference>
<reference evidence="19" key="1">
    <citation type="submission" date="2016-03" db="EMBL/GenBank/DDBJ databases">
        <authorList>
            <person name="Devillers Hugo."/>
        </authorList>
    </citation>
    <scope>NUCLEOTIDE SEQUENCE [LARGE SCALE GENOMIC DNA]</scope>
</reference>
<feature type="active site" description="Proton acceptor" evidence="11">
    <location>
        <position position="715"/>
    </location>
</feature>
<dbReference type="InterPro" id="IPR018200">
    <property type="entry name" value="USP_CS"/>
</dbReference>
<dbReference type="InterPro" id="IPR001607">
    <property type="entry name" value="Znf_UBP"/>
</dbReference>
<evidence type="ECO:0000256" key="7">
    <source>
        <dbReference type="ARBA" id="ARBA00022786"/>
    </source>
</evidence>
<evidence type="ECO:0000256" key="10">
    <source>
        <dbReference type="ARBA" id="ARBA00022833"/>
    </source>
</evidence>